<reference evidence="2 3" key="1">
    <citation type="journal article" date="2014" name="Am. J. Bot.">
        <title>Genome assembly and annotation for red clover (Trifolium pratense; Fabaceae).</title>
        <authorList>
            <person name="Istvanek J."/>
            <person name="Jaros M."/>
            <person name="Krenek A."/>
            <person name="Repkova J."/>
        </authorList>
    </citation>
    <scope>NUCLEOTIDE SEQUENCE [LARGE SCALE GENOMIC DNA]</scope>
    <source>
        <strain evidence="3">cv. Tatra</strain>
        <tissue evidence="2">Young leaves</tissue>
    </source>
</reference>
<dbReference type="AlphaFoldDB" id="A0A2K3P673"/>
<protein>
    <recommendedName>
        <fullName evidence="4">DUF3511 domain protein</fullName>
    </recommendedName>
</protein>
<dbReference type="Pfam" id="PF12023">
    <property type="entry name" value="DUF3511"/>
    <property type="match status" value="1"/>
</dbReference>
<feature type="compositionally biased region" description="Basic and acidic residues" evidence="1">
    <location>
        <begin position="41"/>
        <end position="53"/>
    </location>
</feature>
<name>A0A2K3P673_TRIPR</name>
<dbReference type="STRING" id="57577.A0A2K3P673"/>
<evidence type="ECO:0000256" key="1">
    <source>
        <dbReference type="SAM" id="MobiDB-lite"/>
    </source>
</evidence>
<organism evidence="2 3">
    <name type="scientific">Trifolium pratense</name>
    <name type="common">Red clover</name>
    <dbReference type="NCBI Taxonomy" id="57577"/>
    <lineage>
        <taxon>Eukaryota</taxon>
        <taxon>Viridiplantae</taxon>
        <taxon>Streptophyta</taxon>
        <taxon>Embryophyta</taxon>
        <taxon>Tracheophyta</taxon>
        <taxon>Spermatophyta</taxon>
        <taxon>Magnoliopsida</taxon>
        <taxon>eudicotyledons</taxon>
        <taxon>Gunneridae</taxon>
        <taxon>Pentapetalae</taxon>
        <taxon>rosids</taxon>
        <taxon>fabids</taxon>
        <taxon>Fabales</taxon>
        <taxon>Fabaceae</taxon>
        <taxon>Papilionoideae</taxon>
        <taxon>50 kb inversion clade</taxon>
        <taxon>NPAAA clade</taxon>
        <taxon>Hologalegina</taxon>
        <taxon>IRL clade</taxon>
        <taxon>Trifolieae</taxon>
        <taxon>Trifolium</taxon>
    </lineage>
</organism>
<dbReference type="Proteomes" id="UP000236291">
    <property type="component" value="Unassembled WGS sequence"/>
</dbReference>
<dbReference type="PANTHER" id="PTHR33193:SF13">
    <property type="entry name" value="EXPRESSED PROTEIN"/>
    <property type="match status" value="1"/>
</dbReference>
<feature type="region of interest" description="Disordered" evidence="1">
    <location>
        <begin position="24"/>
        <end position="54"/>
    </location>
</feature>
<dbReference type="EMBL" id="ASHM01004079">
    <property type="protein sequence ID" value="PNY10794.1"/>
    <property type="molecule type" value="Genomic_DNA"/>
</dbReference>
<proteinExistence type="predicted"/>
<accession>A0A2K3P673</accession>
<sequence>MEGYQSGRRTYSGDGRRVEVVMSGKGYGSSGAAPSQYSTHGSEKPWRFSDPETKRKKRIAKYKVHSVEGKVKATLQKGIRWIKKKCSRITHGY</sequence>
<reference evidence="2 3" key="2">
    <citation type="journal article" date="2017" name="Front. Plant Sci.">
        <title>Gene Classification and Mining of Molecular Markers Useful in Red Clover (Trifolium pratense) Breeding.</title>
        <authorList>
            <person name="Istvanek J."/>
            <person name="Dluhosova J."/>
            <person name="Dluhos P."/>
            <person name="Patkova L."/>
            <person name="Nedelnik J."/>
            <person name="Repkova J."/>
        </authorList>
    </citation>
    <scope>NUCLEOTIDE SEQUENCE [LARGE SCALE GENOMIC DNA]</scope>
    <source>
        <strain evidence="3">cv. Tatra</strain>
        <tissue evidence="2">Young leaves</tissue>
    </source>
</reference>
<comment type="caution">
    <text evidence="2">The sequence shown here is derived from an EMBL/GenBank/DDBJ whole genome shotgun (WGS) entry which is preliminary data.</text>
</comment>
<dbReference type="InterPro" id="IPR021899">
    <property type="entry name" value="DUF3511"/>
</dbReference>
<evidence type="ECO:0000313" key="3">
    <source>
        <dbReference type="Proteomes" id="UP000236291"/>
    </source>
</evidence>
<evidence type="ECO:0008006" key="4">
    <source>
        <dbReference type="Google" id="ProtNLM"/>
    </source>
</evidence>
<dbReference type="PANTHER" id="PTHR33193">
    <property type="entry name" value="DOMAIN PROTEIN, PUTATIVE (DUF3511)-RELATED"/>
    <property type="match status" value="1"/>
</dbReference>
<evidence type="ECO:0000313" key="2">
    <source>
        <dbReference type="EMBL" id="PNY10794.1"/>
    </source>
</evidence>
<gene>
    <name evidence="2" type="ORF">L195_g007383</name>
</gene>